<dbReference type="InterPro" id="IPR043130">
    <property type="entry name" value="CDP-OH_PTrfase_TM_dom"/>
</dbReference>
<dbReference type="PANTHER" id="PTHR14269:SF62">
    <property type="entry name" value="CDP-DIACYLGLYCEROL--GLYCEROL-3-PHOSPHATE 3-PHOSPHATIDYLTRANSFERASE 1, CHLOROPLASTIC"/>
    <property type="match status" value="1"/>
</dbReference>
<dbReference type="PIRSF" id="PIRSF000847">
    <property type="entry name" value="Phos_ph_gly_syn"/>
    <property type="match status" value="1"/>
</dbReference>
<feature type="transmembrane region" description="Helical" evidence="17">
    <location>
        <begin position="151"/>
        <end position="174"/>
    </location>
</feature>
<dbReference type="InterPro" id="IPR048254">
    <property type="entry name" value="CDP_ALCOHOL_P_TRANSF_CS"/>
</dbReference>
<evidence type="ECO:0000256" key="11">
    <source>
        <dbReference type="ARBA" id="ARBA00023136"/>
    </source>
</evidence>
<evidence type="ECO:0000256" key="9">
    <source>
        <dbReference type="ARBA" id="ARBA00022989"/>
    </source>
</evidence>
<keyword evidence="13" id="KW-1208">Phospholipid metabolism</keyword>
<name>A0A1I4AEB2_9GAMM</name>
<dbReference type="EC" id="2.7.8.5" evidence="4 15"/>
<keyword evidence="8 17" id="KW-0812">Transmembrane</keyword>
<evidence type="ECO:0000256" key="7">
    <source>
        <dbReference type="ARBA" id="ARBA00022679"/>
    </source>
</evidence>
<dbReference type="OrthoDB" id="9796672at2"/>
<dbReference type="PROSITE" id="PS00379">
    <property type="entry name" value="CDP_ALCOHOL_P_TRANSF"/>
    <property type="match status" value="1"/>
</dbReference>
<comment type="similarity">
    <text evidence="3 16">Belongs to the CDP-alcohol phosphatidyltransferase class-I family.</text>
</comment>
<evidence type="ECO:0000256" key="12">
    <source>
        <dbReference type="ARBA" id="ARBA00023209"/>
    </source>
</evidence>
<keyword evidence="6" id="KW-0444">Lipid biosynthesis</keyword>
<accession>A0A1I4AEB2</accession>
<dbReference type="InterPro" id="IPR004570">
    <property type="entry name" value="Phosphatidylglycerol_P_synth"/>
</dbReference>
<dbReference type="GO" id="GO:0008444">
    <property type="term" value="F:CDP-diacylglycerol-glycerol-3-phosphate 3-phosphatidyltransferase activity"/>
    <property type="evidence" value="ECO:0007669"/>
    <property type="project" value="UniProtKB-UniRule"/>
</dbReference>
<evidence type="ECO:0000256" key="17">
    <source>
        <dbReference type="SAM" id="Phobius"/>
    </source>
</evidence>
<dbReference type="Gene3D" id="1.20.120.1760">
    <property type="match status" value="1"/>
</dbReference>
<evidence type="ECO:0000256" key="4">
    <source>
        <dbReference type="ARBA" id="ARBA00013170"/>
    </source>
</evidence>
<dbReference type="NCBIfam" id="TIGR00560">
    <property type="entry name" value="pgsA"/>
    <property type="match status" value="1"/>
</dbReference>
<feature type="transmembrane region" description="Helical" evidence="17">
    <location>
        <begin position="63"/>
        <end position="82"/>
    </location>
</feature>
<feature type="transmembrane region" description="Helical" evidence="17">
    <location>
        <begin position="128"/>
        <end position="145"/>
    </location>
</feature>
<evidence type="ECO:0000256" key="14">
    <source>
        <dbReference type="ARBA" id="ARBA00048586"/>
    </source>
</evidence>
<evidence type="ECO:0000256" key="3">
    <source>
        <dbReference type="ARBA" id="ARBA00010441"/>
    </source>
</evidence>
<evidence type="ECO:0000256" key="10">
    <source>
        <dbReference type="ARBA" id="ARBA00023098"/>
    </source>
</evidence>
<dbReference type="Proteomes" id="UP000198924">
    <property type="component" value="Unassembled WGS sequence"/>
</dbReference>
<keyword evidence="10" id="KW-0443">Lipid metabolism</keyword>
<keyword evidence="9 17" id="KW-1133">Transmembrane helix</keyword>
<feature type="transmembrane region" description="Helical" evidence="17">
    <location>
        <begin position="88"/>
        <end position="107"/>
    </location>
</feature>
<evidence type="ECO:0000256" key="6">
    <source>
        <dbReference type="ARBA" id="ARBA00022516"/>
    </source>
</evidence>
<evidence type="ECO:0000256" key="15">
    <source>
        <dbReference type="NCBIfam" id="TIGR00560"/>
    </source>
</evidence>
<evidence type="ECO:0000256" key="1">
    <source>
        <dbReference type="ARBA" id="ARBA00004141"/>
    </source>
</evidence>
<dbReference type="STRING" id="45496.SAMN04488079_11441"/>
<dbReference type="PANTHER" id="PTHR14269">
    <property type="entry name" value="CDP-DIACYLGLYCEROL--GLYCEROL-3-PHOSPHATE 3-PHOSPHATIDYLTRANSFERASE-RELATED"/>
    <property type="match status" value="1"/>
</dbReference>
<dbReference type="InterPro" id="IPR050324">
    <property type="entry name" value="CDP-alcohol_PTase-I"/>
</dbReference>
<keyword evidence="11 17" id="KW-0472">Membrane</keyword>
<dbReference type="GO" id="GO:0005886">
    <property type="term" value="C:plasma membrane"/>
    <property type="evidence" value="ECO:0007669"/>
    <property type="project" value="TreeGrafter"/>
</dbReference>
<dbReference type="InterPro" id="IPR000462">
    <property type="entry name" value="CDP-OH_P_trans"/>
</dbReference>
<evidence type="ECO:0000313" key="19">
    <source>
        <dbReference type="Proteomes" id="UP000198924"/>
    </source>
</evidence>
<evidence type="ECO:0000256" key="8">
    <source>
        <dbReference type="ARBA" id="ARBA00022692"/>
    </source>
</evidence>
<organism evidence="18 19">
    <name type="scientific">Methylophaga sulfidovorans</name>
    <dbReference type="NCBI Taxonomy" id="45496"/>
    <lineage>
        <taxon>Bacteria</taxon>
        <taxon>Pseudomonadati</taxon>
        <taxon>Pseudomonadota</taxon>
        <taxon>Gammaproteobacteria</taxon>
        <taxon>Thiotrichales</taxon>
        <taxon>Piscirickettsiaceae</taxon>
        <taxon>Methylophaga</taxon>
    </lineage>
</organism>
<dbReference type="EMBL" id="FOSH01000014">
    <property type="protein sequence ID" value="SFK54782.1"/>
    <property type="molecule type" value="Genomic_DNA"/>
</dbReference>
<keyword evidence="19" id="KW-1185">Reference proteome</keyword>
<comment type="catalytic activity">
    <reaction evidence="14">
        <text>a CDP-1,2-diacyl-sn-glycerol + sn-glycerol 3-phosphate = a 1,2-diacyl-sn-glycero-3-phospho-(1'-sn-glycero-3'-phosphate) + CMP + H(+)</text>
        <dbReference type="Rhea" id="RHEA:12593"/>
        <dbReference type="ChEBI" id="CHEBI:15378"/>
        <dbReference type="ChEBI" id="CHEBI:57597"/>
        <dbReference type="ChEBI" id="CHEBI:58332"/>
        <dbReference type="ChEBI" id="CHEBI:60110"/>
        <dbReference type="ChEBI" id="CHEBI:60377"/>
        <dbReference type="EC" id="2.7.8.5"/>
    </reaction>
</comment>
<comment type="pathway">
    <text evidence="2">Phospholipid metabolism; phosphatidylglycerol biosynthesis; phosphatidylglycerol from CDP-diacylglycerol: step 1/2.</text>
</comment>
<dbReference type="AlphaFoldDB" id="A0A1I4AEB2"/>
<evidence type="ECO:0000313" key="18">
    <source>
        <dbReference type="EMBL" id="SFK54782.1"/>
    </source>
</evidence>
<reference evidence="19" key="1">
    <citation type="submission" date="2016-10" db="EMBL/GenBank/DDBJ databases">
        <authorList>
            <person name="Varghese N."/>
            <person name="Submissions S."/>
        </authorList>
    </citation>
    <scope>NUCLEOTIDE SEQUENCE [LARGE SCALE GENOMIC DNA]</scope>
    <source>
        <strain evidence="19">DSM 11578</strain>
    </source>
</reference>
<evidence type="ECO:0000256" key="13">
    <source>
        <dbReference type="ARBA" id="ARBA00023264"/>
    </source>
</evidence>
<dbReference type="GO" id="GO:0046474">
    <property type="term" value="P:glycerophospholipid biosynthetic process"/>
    <property type="evidence" value="ECO:0007669"/>
    <property type="project" value="TreeGrafter"/>
</dbReference>
<dbReference type="RefSeq" id="WP_091714853.1">
    <property type="nucleotide sequence ID" value="NZ_FOSH01000014.1"/>
</dbReference>
<evidence type="ECO:0000256" key="5">
    <source>
        <dbReference type="ARBA" id="ARBA00014944"/>
    </source>
</evidence>
<dbReference type="Pfam" id="PF01066">
    <property type="entry name" value="CDP-OH_P_transf"/>
    <property type="match status" value="1"/>
</dbReference>
<gene>
    <name evidence="18" type="ORF">SAMN04488079_11441</name>
</gene>
<sequence>MLNLPNILSCLRILLVPVLILFYFLPMPSASCWAALIFVIAAFTDWLDGYLARKWQQTSAFGAFLDPVADKLIVVMALIMVLFKSPDWYILIPVTLIIARELIVSALREWMAELGQRSAVKVSQMGKWKTTFQMMAIACLIYYKPLFGLPVFEIGVALLYAAVWLTLQSMYYYLLAAWPMMRNKG</sequence>
<comment type="subcellular location">
    <subcellularLocation>
        <location evidence="1">Membrane</location>
        <topology evidence="1">Multi-pass membrane protein</topology>
    </subcellularLocation>
</comment>
<proteinExistence type="inferred from homology"/>
<protein>
    <recommendedName>
        <fullName evidence="5 15">CDP-diacylglycerol--glycerol-3-phosphate 3-phosphatidyltransferase</fullName>
        <ecNumber evidence="4 15">2.7.8.5</ecNumber>
    </recommendedName>
</protein>
<evidence type="ECO:0000256" key="16">
    <source>
        <dbReference type="RuleBase" id="RU003750"/>
    </source>
</evidence>
<keyword evidence="7 16" id="KW-0808">Transferase</keyword>
<evidence type="ECO:0000256" key="2">
    <source>
        <dbReference type="ARBA" id="ARBA00005042"/>
    </source>
</evidence>
<keyword evidence="12" id="KW-0594">Phospholipid biosynthesis</keyword>